<accession>A0A5K7S721</accession>
<evidence type="ECO:0000313" key="1">
    <source>
        <dbReference type="EMBL" id="BBE17114.1"/>
    </source>
</evidence>
<name>A0A5K7S721_9BACT</name>
<proteinExistence type="predicted"/>
<dbReference type="AlphaFoldDB" id="A0A5K7S721"/>
<protein>
    <submittedName>
        <fullName evidence="1">Uncharacterized protein</fullName>
    </submittedName>
</protein>
<keyword evidence="2" id="KW-1185">Reference proteome</keyword>
<dbReference type="KEGG" id="anf:AQPE_1263"/>
<reference evidence="1" key="1">
    <citation type="journal article" date="2020" name="Int. J. Syst. Evol. Microbiol.">
        <title>Aquipluma nitroreducens gen. nov. sp. nov., a novel facultatively anaerobic bacterium isolated from a freshwater lake.</title>
        <authorList>
            <person name="Watanabe M."/>
            <person name="Kojima H."/>
            <person name="Fukui M."/>
        </authorList>
    </citation>
    <scope>NUCLEOTIDE SEQUENCE</scope>
    <source>
        <strain evidence="1">MeG22</strain>
    </source>
</reference>
<gene>
    <name evidence="1" type="ORF">AQPE_1263</name>
</gene>
<organism evidence="1 2">
    <name type="scientific">Aquipluma nitroreducens</name>
    <dbReference type="NCBI Taxonomy" id="2010828"/>
    <lineage>
        <taxon>Bacteria</taxon>
        <taxon>Pseudomonadati</taxon>
        <taxon>Bacteroidota</taxon>
        <taxon>Bacteroidia</taxon>
        <taxon>Marinilabiliales</taxon>
        <taxon>Prolixibacteraceae</taxon>
        <taxon>Aquipluma</taxon>
    </lineage>
</organism>
<dbReference type="EMBL" id="AP018694">
    <property type="protein sequence ID" value="BBE17114.1"/>
    <property type="molecule type" value="Genomic_DNA"/>
</dbReference>
<evidence type="ECO:0000313" key="2">
    <source>
        <dbReference type="Proteomes" id="UP001193389"/>
    </source>
</evidence>
<sequence>MPLLVKNTKGLKPQHQAEAPLFEKTYVPPSFGNHLVSRVYADGSLYYLSHSGESSCLNDADEKWNYISSVSEKGVLGIRVILEKCRNLPIAASTSANASGAVIWKIPLEGRIQKIEVFGVPEGDLKIFNEIDLLVNTNIQTIPRG</sequence>
<dbReference type="RefSeq" id="WP_318350134.1">
    <property type="nucleotide sequence ID" value="NZ_AP018694.1"/>
</dbReference>
<dbReference type="Proteomes" id="UP001193389">
    <property type="component" value="Chromosome"/>
</dbReference>